<reference evidence="1 2" key="1">
    <citation type="submission" date="2021-06" db="EMBL/GenBank/DDBJ databases">
        <authorList>
            <person name="Kallberg Y."/>
            <person name="Tangrot J."/>
            <person name="Rosling A."/>
        </authorList>
    </citation>
    <scope>NUCLEOTIDE SEQUENCE [LARGE SCALE GENOMIC DNA]</scope>
    <source>
        <strain evidence="1 2">120-4 pot B 10/14</strain>
    </source>
</reference>
<protein>
    <submittedName>
        <fullName evidence="1">1253_t:CDS:1</fullName>
    </submittedName>
</protein>
<accession>A0ABN7VT71</accession>
<proteinExistence type="predicted"/>
<comment type="caution">
    <text evidence="1">The sequence shown here is derived from an EMBL/GenBank/DDBJ whole genome shotgun (WGS) entry which is preliminary data.</text>
</comment>
<evidence type="ECO:0000313" key="1">
    <source>
        <dbReference type="EMBL" id="CAG8797373.1"/>
    </source>
</evidence>
<feature type="non-terminal residue" evidence="1">
    <location>
        <position position="1"/>
    </location>
</feature>
<gene>
    <name evidence="1" type="ORF">GMARGA_LOCUS22377</name>
</gene>
<dbReference type="EMBL" id="CAJVQB010021550">
    <property type="protein sequence ID" value="CAG8797373.1"/>
    <property type="molecule type" value="Genomic_DNA"/>
</dbReference>
<keyword evidence="2" id="KW-1185">Reference proteome</keyword>
<evidence type="ECO:0000313" key="2">
    <source>
        <dbReference type="Proteomes" id="UP000789901"/>
    </source>
</evidence>
<sequence length="225" mass="26276">YYPKITKKQLKEIKEFSKQDNQQKRKTVLLDSESGYFNYSIKEQLEKETSSEQMVVDMETTKVNLYKALIELDVYGSQNESEEGDFSPKRKETTHLIVQELPKPPTLHKKENDIVNSALIEIDPSKVSDESNMEINPMQEDEIIVPVKQILANQLTLSRIRKEIIKRSLTLWNIPNETRACQIRKNLSFYSRLMVKSFKANGKSKAAFVEIKFKNEKREKELENT</sequence>
<name>A0ABN7VT71_GIGMA</name>
<organism evidence="1 2">
    <name type="scientific">Gigaspora margarita</name>
    <dbReference type="NCBI Taxonomy" id="4874"/>
    <lineage>
        <taxon>Eukaryota</taxon>
        <taxon>Fungi</taxon>
        <taxon>Fungi incertae sedis</taxon>
        <taxon>Mucoromycota</taxon>
        <taxon>Glomeromycotina</taxon>
        <taxon>Glomeromycetes</taxon>
        <taxon>Diversisporales</taxon>
        <taxon>Gigasporaceae</taxon>
        <taxon>Gigaspora</taxon>
    </lineage>
</organism>
<dbReference type="Proteomes" id="UP000789901">
    <property type="component" value="Unassembled WGS sequence"/>
</dbReference>